<proteinExistence type="inferred from homology"/>
<dbReference type="PRINTS" id="PR00039">
    <property type="entry name" value="HTHLYSR"/>
</dbReference>
<evidence type="ECO:0000256" key="3">
    <source>
        <dbReference type="ARBA" id="ARBA00023125"/>
    </source>
</evidence>
<dbReference type="Proteomes" id="UP000247523">
    <property type="component" value="Unassembled WGS sequence"/>
</dbReference>
<organism evidence="7 8">
    <name type="scientific">Lachnotalea glycerini</name>
    <dbReference type="NCBI Taxonomy" id="1763509"/>
    <lineage>
        <taxon>Bacteria</taxon>
        <taxon>Bacillati</taxon>
        <taxon>Bacillota</taxon>
        <taxon>Clostridia</taxon>
        <taxon>Lachnospirales</taxon>
        <taxon>Lachnospiraceae</taxon>
        <taxon>Lachnotalea</taxon>
    </lineage>
</organism>
<dbReference type="SUPFAM" id="SSF53850">
    <property type="entry name" value="Periplasmic binding protein-like II"/>
    <property type="match status" value="1"/>
</dbReference>
<keyword evidence="8" id="KW-1185">Reference proteome</keyword>
<dbReference type="Gene3D" id="3.40.190.290">
    <property type="match status" value="1"/>
</dbReference>
<dbReference type="EMBL" id="QICS01000007">
    <property type="protein sequence ID" value="PXV89191.1"/>
    <property type="molecule type" value="Genomic_DNA"/>
</dbReference>
<evidence type="ECO:0000256" key="4">
    <source>
        <dbReference type="ARBA" id="ARBA00023163"/>
    </source>
</evidence>
<evidence type="ECO:0000256" key="2">
    <source>
        <dbReference type="ARBA" id="ARBA00023015"/>
    </source>
</evidence>
<evidence type="ECO:0000256" key="1">
    <source>
        <dbReference type="ARBA" id="ARBA00009437"/>
    </source>
</evidence>
<name>A0A255II46_9FIRM</name>
<dbReference type="Pfam" id="PF03466">
    <property type="entry name" value="LysR_substrate"/>
    <property type="match status" value="1"/>
</dbReference>
<feature type="domain" description="HTH lysR-type" evidence="5">
    <location>
        <begin position="1"/>
        <end position="59"/>
    </location>
</feature>
<keyword evidence="3 6" id="KW-0238">DNA-binding</keyword>
<dbReference type="GO" id="GO:0000976">
    <property type="term" value="F:transcription cis-regulatory region binding"/>
    <property type="evidence" value="ECO:0007669"/>
    <property type="project" value="TreeGrafter"/>
</dbReference>
<evidence type="ECO:0000313" key="6">
    <source>
        <dbReference type="EMBL" id="PXV89191.1"/>
    </source>
</evidence>
<dbReference type="InterPro" id="IPR005119">
    <property type="entry name" value="LysR_subst-bd"/>
</dbReference>
<dbReference type="EMBL" id="NOKA02000015">
    <property type="protein sequence ID" value="RDY31462.1"/>
    <property type="molecule type" value="Genomic_DNA"/>
</dbReference>
<dbReference type="PANTHER" id="PTHR30126">
    <property type="entry name" value="HTH-TYPE TRANSCRIPTIONAL REGULATOR"/>
    <property type="match status" value="1"/>
</dbReference>
<dbReference type="InterPro" id="IPR036388">
    <property type="entry name" value="WH-like_DNA-bd_sf"/>
</dbReference>
<dbReference type="Pfam" id="PF00126">
    <property type="entry name" value="HTH_1"/>
    <property type="match status" value="1"/>
</dbReference>
<evidence type="ECO:0000313" key="9">
    <source>
        <dbReference type="Proteomes" id="UP000247523"/>
    </source>
</evidence>
<reference evidence="7" key="3">
    <citation type="submission" date="2018-07" db="EMBL/GenBank/DDBJ databases">
        <authorList>
            <person name="Quirk P.G."/>
            <person name="Krulwich T.A."/>
        </authorList>
    </citation>
    <scope>NUCLEOTIDE SEQUENCE</scope>
    <source>
        <strain evidence="7">CCRI-19302</strain>
    </source>
</reference>
<sequence length="292" mass="33736">MATLKQLKTFIAVAETLKMSEAAKKLYISQPTVSQIIADLEKEYNEIFFKRYPKRLELTPMGRLFLERALNVMVSYENLNQFMENQKEIRPLRIGATLTIGDTLISDILCLLKEKYPDIEASVFIENTKILEHRLVHNELDIAFVEGIIFNEKIVTEPVLEDSLQLIYSKEHPFSQKECIHMEDLRNQSFIMREIGSGTRSIFENVMNLHHIPVHVTWESYSAAAIIDAVKHNLGIAVISARYVKNGFDSDLLHISPIKNMPLQRYFYICYNKSHPVNSQMTDLIEVIKTMV</sequence>
<evidence type="ECO:0000313" key="7">
    <source>
        <dbReference type="EMBL" id="RDY31462.1"/>
    </source>
</evidence>
<dbReference type="Proteomes" id="UP000216411">
    <property type="component" value="Unassembled WGS sequence"/>
</dbReference>
<dbReference type="Gene3D" id="1.10.10.10">
    <property type="entry name" value="Winged helix-like DNA-binding domain superfamily/Winged helix DNA-binding domain"/>
    <property type="match status" value="1"/>
</dbReference>
<dbReference type="InterPro" id="IPR036390">
    <property type="entry name" value="WH_DNA-bd_sf"/>
</dbReference>
<evidence type="ECO:0000259" key="5">
    <source>
        <dbReference type="PROSITE" id="PS50931"/>
    </source>
</evidence>
<reference evidence="7 8" key="1">
    <citation type="journal article" date="2017" name="Genome Announc.">
        <title>Draft Genome Sequence of a Sporulating and Motile Strain of Lachnotalea glycerini Isolated from Water in Quebec City, Canada.</title>
        <authorList>
            <person name="Maheux A.F."/>
            <person name="Boudreau D.K."/>
            <person name="Berube E."/>
            <person name="Boissinot M."/>
            <person name="Raymond F."/>
            <person name="Brodeur S."/>
            <person name="Corbeil J."/>
            <person name="Isabel S."/>
            <person name="Omar R.F."/>
            <person name="Bergeron M.G."/>
        </authorList>
    </citation>
    <scope>NUCLEOTIDE SEQUENCE [LARGE SCALE GENOMIC DNA]</scope>
    <source>
        <strain evidence="7 8">CCRI-19302</strain>
    </source>
</reference>
<dbReference type="OrthoDB" id="9785745at2"/>
<dbReference type="PANTHER" id="PTHR30126:SF39">
    <property type="entry name" value="HTH-TYPE TRANSCRIPTIONAL REGULATOR CYSL"/>
    <property type="match status" value="1"/>
</dbReference>
<dbReference type="AlphaFoldDB" id="A0A255II46"/>
<keyword evidence="2" id="KW-0805">Transcription regulation</keyword>
<evidence type="ECO:0000313" key="8">
    <source>
        <dbReference type="Proteomes" id="UP000216411"/>
    </source>
</evidence>
<dbReference type="GO" id="GO:0003700">
    <property type="term" value="F:DNA-binding transcription factor activity"/>
    <property type="evidence" value="ECO:0007669"/>
    <property type="project" value="InterPro"/>
</dbReference>
<comment type="similarity">
    <text evidence="1">Belongs to the LysR transcriptional regulatory family.</text>
</comment>
<keyword evidence="4" id="KW-0804">Transcription</keyword>
<reference evidence="6 9" key="2">
    <citation type="submission" date="2018-05" db="EMBL/GenBank/DDBJ databases">
        <title>Genomic Encyclopedia of Type Strains, Phase IV (KMG-IV): sequencing the most valuable type-strain genomes for metagenomic binning, comparative biology and taxonomic classification.</title>
        <authorList>
            <person name="Goeker M."/>
        </authorList>
    </citation>
    <scope>NUCLEOTIDE SEQUENCE [LARGE SCALE GENOMIC DNA]</scope>
    <source>
        <strain evidence="6 9">DSM 28816</strain>
    </source>
</reference>
<dbReference type="RefSeq" id="WP_094377497.1">
    <property type="nucleotide sequence ID" value="NZ_NOKA02000015.1"/>
</dbReference>
<comment type="caution">
    <text evidence="7">The sequence shown here is derived from an EMBL/GenBank/DDBJ whole genome shotgun (WGS) entry which is preliminary data.</text>
</comment>
<dbReference type="InterPro" id="IPR000847">
    <property type="entry name" value="LysR_HTH_N"/>
</dbReference>
<accession>A0A255II46</accession>
<dbReference type="SUPFAM" id="SSF46785">
    <property type="entry name" value="Winged helix' DNA-binding domain"/>
    <property type="match status" value="1"/>
</dbReference>
<dbReference type="FunFam" id="1.10.10.10:FF:000001">
    <property type="entry name" value="LysR family transcriptional regulator"/>
    <property type="match status" value="1"/>
</dbReference>
<protein>
    <submittedName>
        <fullName evidence="6">DNA-binding transcriptional LysR family regulator</fullName>
    </submittedName>
    <submittedName>
        <fullName evidence="7">LysR family transcriptional regulator</fullName>
    </submittedName>
</protein>
<dbReference type="PROSITE" id="PS50931">
    <property type="entry name" value="HTH_LYSR"/>
    <property type="match status" value="1"/>
</dbReference>
<gene>
    <name evidence="6" type="ORF">C8E03_107168</name>
    <name evidence="7" type="ORF">CG710_009480</name>
</gene>